<organism evidence="2 3">
    <name type="scientific">Gordonibacter pamelaeae</name>
    <dbReference type="NCBI Taxonomy" id="471189"/>
    <lineage>
        <taxon>Bacteria</taxon>
        <taxon>Bacillati</taxon>
        <taxon>Actinomycetota</taxon>
        <taxon>Coriobacteriia</taxon>
        <taxon>Eggerthellales</taxon>
        <taxon>Eggerthellaceae</taxon>
        <taxon>Gordonibacter</taxon>
    </lineage>
</organism>
<dbReference type="AlphaFoldDB" id="A0A369LW41"/>
<accession>A0A369LW41</accession>
<protein>
    <submittedName>
        <fullName evidence="2">Uncharacterized protein</fullName>
    </submittedName>
</protein>
<evidence type="ECO:0000256" key="1">
    <source>
        <dbReference type="SAM" id="Phobius"/>
    </source>
</evidence>
<evidence type="ECO:0000313" key="2">
    <source>
        <dbReference type="EMBL" id="RDB62456.1"/>
    </source>
</evidence>
<dbReference type="EMBL" id="PPTS01000009">
    <property type="protein sequence ID" value="RDB62456.1"/>
    <property type="molecule type" value="Genomic_DNA"/>
</dbReference>
<dbReference type="Proteomes" id="UP000254000">
    <property type="component" value="Unassembled WGS sequence"/>
</dbReference>
<proteinExistence type="predicted"/>
<evidence type="ECO:0000313" key="3">
    <source>
        <dbReference type="Proteomes" id="UP000254000"/>
    </source>
</evidence>
<keyword evidence="3" id="KW-1185">Reference proteome</keyword>
<dbReference type="OrthoDB" id="9871479at2"/>
<keyword evidence="1" id="KW-1133">Transmembrane helix</keyword>
<feature type="transmembrane region" description="Helical" evidence="1">
    <location>
        <begin position="20"/>
        <end position="38"/>
    </location>
</feature>
<name>A0A369LW41_9ACTN</name>
<comment type="caution">
    <text evidence="2">The sequence shown here is derived from an EMBL/GenBank/DDBJ whole genome shotgun (WGS) entry which is preliminary data.</text>
</comment>
<reference evidence="2 3" key="1">
    <citation type="journal article" date="2018" name="Elife">
        <title>Discovery and characterization of a prevalent human gut bacterial enzyme sufficient for the inactivation of a family of plant toxins.</title>
        <authorList>
            <person name="Koppel N."/>
            <person name="Bisanz J.E."/>
            <person name="Pandelia M.E."/>
            <person name="Turnbaugh P.J."/>
            <person name="Balskus E.P."/>
        </authorList>
    </citation>
    <scope>NUCLEOTIDE SEQUENCE [LARGE SCALE GENOMIC DNA]</scope>
    <source>
        <strain evidence="2 3">3C</strain>
    </source>
</reference>
<gene>
    <name evidence="2" type="ORF">C1877_13145</name>
</gene>
<keyword evidence="1" id="KW-0812">Transmembrane</keyword>
<keyword evidence="1" id="KW-0472">Membrane</keyword>
<dbReference type="GeneID" id="78360640"/>
<sequence length="181" mass="20291">MDSCSLSAVLDTLAPALPSLVGTLIGGAVTLLAACMTARHQNKLEDKRLDASREDEWRRFERDNLVGLQEAVQRGMRATGKCCLQMDKLATEGKEWADWIVDPADSEMQRQSLEDILLLSCRIDDVELVKALSLFRQKAHNVTSDSRTRTQLFDSMRELSDAYDAAMEVISEKLKDCVRGR</sequence>
<dbReference type="RefSeq" id="WP_114569386.1">
    <property type="nucleotide sequence ID" value="NZ_CABMMS010000009.1"/>
</dbReference>